<sequence>MPNSMQSPKLFMLMLGCTPPPRRIEQHDMFFSIADSLKDLKQEILDFWPEAGEKIHVDAWREVTEVDGYQIQVVAKGSIPNQTNHLFFMNLGGYKPGEFDEPHYKMLIVAADKASAIQQAKQTAFYKHTGFEGATSHIDDKYGVDIDDAFEIVDVLSDELKLQYDLKIELTKGLPKDEINLGYLKFSKI</sequence>
<evidence type="ECO:0000313" key="2">
    <source>
        <dbReference type="EMBL" id="SDN87819.1"/>
    </source>
</evidence>
<organism evidence="2 3">
    <name type="scientific">Pedobacter steynii</name>
    <dbReference type="NCBI Taxonomy" id="430522"/>
    <lineage>
        <taxon>Bacteria</taxon>
        <taxon>Pseudomonadati</taxon>
        <taxon>Bacteroidota</taxon>
        <taxon>Sphingobacteriia</taxon>
        <taxon>Sphingobacteriales</taxon>
        <taxon>Sphingobacteriaceae</taxon>
        <taxon>Pedobacter</taxon>
    </lineage>
</organism>
<dbReference type="AlphaFoldDB" id="A0A1H0EZU2"/>
<feature type="domain" description="DUF1543" evidence="1">
    <location>
        <begin position="23"/>
        <end position="73"/>
    </location>
</feature>
<evidence type="ECO:0000259" key="1">
    <source>
        <dbReference type="Pfam" id="PF07566"/>
    </source>
</evidence>
<dbReference type="InterPro" id="IPR011440">
    <property type="entry name" value="DUF1543"/>
</dbReference>
<dbReference type="Gene3D" id="3.10.20.10">
    <property type="match status" value="2"/>
</dbReference>
<dbReference type="EMBL" id="FNGY01000010">
    <property type="protein sequence ID" value="SDN87819.1"/>
    <property type="molecule type" value="Genomic_DNA"/>
</dbReference>
<dbReference type="Proteomes" id="UP000183200">
    <property type="component" value="Unassembled WGS sequence"/>
</dbReference>
<keyword evidence="3" id="KW-1185">Reference proteome</keyword>
<evidence type="ECO:0000313" key="3">
    <source>
        <dbReference type="Proteomes" id="UP000183200"/>
    </source>
</evidence>
<reference evidence="3" key="1">
    <citation type="submission" date="2016-10" db="EMBL/GenBank/DDBJ databases">
        <authorList>
            <person name="Varghese N."/>
            <person name="Submissions S."/>
        </authorList>
    </citation>
    <scope>NUCLEOTIDE SEQUENCE [LARGE SCALE GENOMIC DNA]</scope>
    <source>
        <strain evidence="3">DSM 19110</strain>
    </source>
</reference>
<protein>
    <recommendedName>
        <fullName evidence="1">DUF1543 domain-containing protein</fullName>
    </recommendedName>
</protein>
<proteinExistence type="predicted"/>
<gene>
    <name evidence="2" type="ORF">SAMN05421820_11027</name>
</gene>
<dbReference type="STRING" id="430522.BFS30_10745"/>
<dbReference type="Pfam" id="PF07566">
    <property type="entry name" value="DUF1543"/>
    <property type="match status" value="1"/>
</dbReference>
<name>A0A1H0EZU2_9SPHI</name>
<dbReference type="RefSeq" id="WP_262502384.1">
    <property type="nucleotide sequence ID" value="NZ_JABMKU010000009.1"/>
</dbReference>
<accession>A0A1H0EZU2</accession>